<name>A0A9W7FW17_9STRA</name>
<keyword evidence="3" id="KW-0963">Cytoplasm</keyword>
<dbReference type="AlphaFoldDB" id="A0A9W7FW17"/>
<dbReference type="OrthoDB" id="10006997at2759"/>
<feature type="region of interest" description="Disordered" evidence="8">
    <location>
        <begin position="305"/>
        <end position="342"/>
    </location>
</feature>
<dbReference type="GO" id="GO:0005737">
    <property type="term" value="C:cytoplasm"/>
    <property type="evidence" value="ECO:0007669"/>
    <property type="project" value="TreeGrafter"/>
</dbReference>
<dbReference type="EMBL" id="BRYA01000501">
    <property type="protein sequence ID" value="GMI19886.1"/>
    <property type="molecule type" value="Genomic_DNA"/>
</dbReference>
<dbReference type="GO" id="GO:0051016">
    <property type="term" value="P:barbed-end actin filament capping"/>
    <property type="evidence" value="ECO:0007669"/>
    <property type="project" value="TreeGrafter"/>
</dbReference>
<evidence type="ECO:0000256" key="7">
    <source>
        <dbReference type="ARBA" id="ARBA00038532"/>
    </source>
</evidence>
<dbReference type="Gene3D" id="3.40.20.10">
    <property type="entry name" value="Severin"/>
    <property type="match status" value="2"/>
</dbReference>
<comment type="subunit">
    <text evidence="7">Interacts with G-actin; ADP-actin form.</text>
</comment>
<comment type="similarity">
    <text evidence="2">Belongs to the actin-binding proteins ADF family. Twinfilin subfamily.</text>
</comment>
<dbReference type="InterPro" id="IPR028458">
    <property type="entry name" value="Twinfilin"/>
</dbReference>
<evidence type="ECO:0000259" key="9">
    <source>
        <dbReference type="PROSITE" id="PS51263"/>
    </source>
</evidence>
<keyword evidence="5" id="KW-0009">Actin-binding</keyword>
<dbReference type="GO" id="GO:0005884">
    <property type="term" value="C:actin filament"/>
    <property type="evidence" value="ECO:0007669"/>
    <property type="project" value="TreeGrafter"/>
</dbReference>
<comment type="caution">
    <text evidence="10">The sequence shown here is derived from an EMBL/GenBank/DDBJ whole genome shotgun (WGS) entry which is preliminary data.</text>
</comment>
<comment type="subcellular location">
    <subcellularLocation>
        <location evidence="1">Cytoplasm</location>
        <location evidence="1">Cytoskeleton</location>
    </subcellularLocation>
</comment>
<evidence type="ECO:0000256" key="2">
    <source>
        <dbReference type="ARBA" id="ARBA00009557"/>
    </source>
</evidence>
<evidence type="ECO:0000256" key="4">
    <source>
        <dbReference type="ARBA" id="ARBA00022737"/>
    </source>
</evidence>
<evidence type="ECO:0000256" key="5">
    <source>
        <dbReference type="ARBA" id="ARBA00023203"/>
    </source>
</evidence>
<sequence length="342" mass="36330">MAALARLSISPDIATALGSDSRVLVCSINDETISLDKAVPPSGTSAAQFDSLSDLVSPSVALFLLFKLDPTFGSSDSGKWLVVSWIPDDVRVRDKMLYSSSRSHLKNTLGLTNFVEKDYNVSDADELTQESYLASLVKVSTLNEREEADKMSMASEGLAGMSSAMGVVPFTFTPTLSTELDSFKSGSKHFVSMAVEPGCKIGLSPGYKSITSPPNISGLVGSGSLTEHVDSSTPSFCVVRCVGNAGSEPVVKFVYVCPEGSMVKAKMQASTAKSSALSNLRSLGLEISDKVEVCEADEVDEAIKPKGEEEGATSKAAEINHMKPKRKGRGKARIAKFNFDDA</sequence>
<evidence type="ECO:0000256" key="6">
    <source>
        <dbReference type="ARBA" id="ARBA00023212"/>
    </source>
</evidence>
<feature type="domain" description="ADF-H" evidence="9">
    <location>
        <begin position="1"/>
        <end position="137"/>
    </location>
</feature>
<dbReference type="InterPro" id="IPR029006">
    <property type="entry name" value="ADF-H/Gelsolin-like_dom_sf"/>
</dbReference>
<evidence type="ECO:0000313" key="10">
    <source>
        <dbReference type="EMBL" id="GMI19886.1"/>
    </source>
</evidence>
<dbReference type="GO" id="GO:0051015">
    <property type="term" value="F:actin filament binding"/>
    <property type="evidence" value="ECO:0007669"/>
    <property type="project" value="TreeGrafter"/>
</dbReference>
<dbReference type="PROSITE" id="PS51263">
    <property type="entry name" value="ADF_H"/>
    <property type="match status" value="1"/>
</dbReference>
<accession>A0A9W7FW17</accession>
<keyword evidence="6" id="KW-0206">Cytoskeleton</keyword>
<dbReference type="CDD" id="cd11285">
    <property type="entry name" value="ADF_Twf-N_like"/>
    <property type="match status" value="1"/>
</dbReference>
<dbReference type="SUPFAM" id="SSF55753">
    <property type="entry name" value="Actin depolymerizing proteins"/>
    <property type="match status" value="2"/>
</dbReference>
<dbReference type="Proteomes" id="UP001165065">
    <property type="component" value="Unassembled WGS sequence"/>
</dbReference>
<feature type="compositionally biased region" description="Basic residues" evidence="8">
    <location>
        <begin position="322"/>
        <end position="334"/>
    </location>
</feature>
<protein>
    <recommendedName>
        <fullName evidence="9">ADF-H domain-containing protein</fullName>
    </recommendedName>
</protein>
<gene>
    <name evidence="10" type="ORF">TrCOL_g10312</name>
</gene>
<evidence type="ECO:0000256" key="8">
    <source>
        <dbReference type="SAM" id="MobiDB-lite"/>
    </source>
</evidence>
<dbReference type="GO" id="GO:0003785">
    <property type="term" value="F:actin monomer binding"/>
    <property type="evidence" value="ECO:0007669"/>
    <property type="project" value="TreeGrafter"/>
</dbReference>
<dbReference type="PANTHER" id="PTHR13759:SF1">
    <property type="entry name" value="TWINFILIN"/>
    <property type="match status" value="1"/>
</dbReference>
<keyword evidence="4" id="KW-0677">Repeat</keyword>
<dbReference type="SMART" id="SM00102">
    <property type="entry name" value="ADF"/>
    <property type="match status" value="1"/>
</dbReference>
<dbReference type="GO" id="GO:0030042">
    <property type="term" value="P:actin filament depolymerization"/>
    <property type="evidence" value="ECO:0007669"/>
    <property type="project" value="TreeGrafter"/>
</dbReference>
<organism evidence="10 11">
    <name type="scientific">Triparma columacea</name>
    <dbReference type="NCBI Taxonomy" id="722753"/>
    <lineage>
        <taxon>Eukaryota</taxon>
        <taxon>Sar</taxon>
        <taxon>Stramenopiles</taxon>
        <taxon>Ochrophyta</taxon>
        <taxon>Bolidophyceae</taxon>
        <taxon>Parmales</taxon>
        <taxon>Triparmaceae</taxon>
        <taxon>Triparma</taxon>
    </lineage>
</organism>
<reference evidence="11" key="1">
    <citation type="journal article" date="2023" name="Commun. Biol.">
        <title>Genome analysis of Parmales, the sister group of diatoms, reveals the evolutionary specialization of diatoms from phago-mixotrophs to photoautotrophs.</title>
        <authorList>
            <person name="Ban H."/>
            <person name="Sato S."/>
            <person name="Yoshikawa S."/>
            <person name="Yamada K."/>
            <person name="Nakamura Y."/>
            <person name="Ichinomiya M."/>
            <person name="Sato N."/>
            <person name="Blanc-Mathieu R."/>
            <person name="Endo H."/>
            <person name="Kuwata A."/>
            <person name="Ogata H."/>
        </authorList>
    </citation>
    <scope>NUCLEOTIDE SEQUENCE [LARGE SCALE GENOMIC DNA]</scope>
</reference>
<dbReference type="PANTHER" id="PTHR13759">
    <property type="entry name" value="TWINFILIN"/>
    <property type="match status" value="1"/>
</dbReference>
<dbReference type="InterPro" id="IPR002108">
    <property type="entry name" value="ADF-H"/>
</dbReference>
<keyword evidence="11" id="KW-1185">Reference proteome</keyword>
<evidence type="ECO:0000256" key="1">
    <source>
        <dbReference type="ARBA" id="ARBA00004245"/>
    </source>
</evidence>
<proteinExistence type="inferred from homology"/>
<dbReference type="Pfam" id="PF00241">
    <property type="entry name" value="Cofilin_ADF"/>
    <property type="match status" value="2"/>
</dbReference>
<evidence type="ECO:0000313" key="11">
    <source>
        <dbReference type="Proteomes" id="UP001165065"/>
    </source>
</evidence>
<evidence type="ECO:0000256" key="3">
    <source>
        <dbReference type="ARBA" id="ARBA00022490"/>
    </source>
</evidence>